<protein>
    <recommendedName>
        <fullName evidence="2">DUF6644 domain-containing protein</fullName>
    </recommendedName>
</protein>
<feature type="transmembrane region" description="Helical" evidence="1">
    <location>
        <begin position="48"/>
        <end position="70"/>
    </location>
</feature>
<keyword evidence="1" id="KW-0472">Membrane</keyword>
<feature type="transmembrane region" description="Helical" evidence="1">
    <location>
        <begin position="82"/>
        <end position="102"/>
    </location>
</feature>
<keyword evidence="4" id="KW-1185">Reference proteome</keyword>
<keyword evidence="1" id="KW-1133">Transmembrane helix</keyword>
<dbReference type="EMBL" id="JADQDC010000011">
    <property type="protein sequence ID" value="MBF9152311.1"/>
    <property type="molecule type" value="Genomic_DNA"/>
</dbReference>
<sequence length="209" mass="23521">MISHWLAELQYRLGATIDASGKIVPDTSWSAQLLSSERLWMLLEGTHVLTLMLFAGTILFVDLRLLGIAFRNVPVSRVADEVLPWTVGGFAVLLLTGSLLFFSNPLEYWHNFAFRLKLGFLVVAAINIFWFHYRVQANRPQWDEAPVPPNAVRASGATSIALWFVVIFAGRYMAYDWTKCMNPGPLVGAVAQCEVYDQTIEKIDEEIAQ</sequence>
<evidence type="ECO:0000259" key="2">
    <source>
        <dbReference type="Pfam" id="PF20349"/>
    </source>
</evidence>
<evidence type="ECO:0000313" key="3">
    <source>
        <dbReference type="EMBL" id="MBF9152311.1"/>
    </source>
</evidence>
<keyword evidence="1" id="KW-0812">Transmembrane</keyword>
<feature type="transmembrane region" description="Helical" evidence="1">
    <location>
        <begin position="153"/>
        <end position="174"/>
    </location>
</feature>
<dbReference type="InterPro" id="IPR046586">
    <property type="entry name" value="DUF6644"/>
</dbReference>
<evidence type="ECO:0000256" key="1">
    <source>
        <dbReference type="SAM" id="Phobius"/>
    </source>
</evidence>
<dbReference type="RefSeq" id="WP_196276624.1">
    <property type="nucleotide sequence ID" value="NZ_JADQDC010000011.1"/>
</dbReference>
<feature type="transmembrane region" description="Helical" evidence="1">
    <location>
        <begin position="114"/>
        <end position="133"/>
    </location>
</feature>
<name>A0ABS0HJ82_9SPHN</name>
<organism evidence="3 4">
    <name type="scientific">Novosphingobium jiangmenense</name>
    <dbReference type="NCBI Taxonomy" id="2791981"/>
    <lineage>
        <taxon>Bacteria</taxon>
        <taxon>Pseudomonadati</taxon>
        <taxon>Pseudomonadota</taxon>
        <taxon>Alphaproteobacteria</taxon>
        <taxon>Sphingomonadales</taxon>
        <taxon>Sphingomonadaceae</taxon>
        <taxon>Novosphingobium</taxon>
    </lineage>
</organism>
<evidence type="ECO:0000313" key="4">
    <source>
        <dbReference type="Proteomes" id="UP000600799"/>
    </source>
</evidence>
<accession>A0ABS0HJ82</accession>
<comment type="caution">
    <text evidence="3">The sequence shown here is derived from an EMBL/GenBank/DDBJ whole genome shotgun (WGS) entry which is preliminary data.</text>
</comment>
<reference evidence="3 4" key="1">
    <citation type="submission" date="2020-11" db="EMBL/GenBank/DDBJ databases">
        <title>The genome sequence of Novosphingobium sp. 1Y9A.</title>
        <authorList>
            <person name="Liu Y."/>
        </authorList>
    </citation>
    <scope>NUCLEOTIDE SEQUENCE [LARGE SCALE GENOMIC DNA]</scope>
    <source>
        <strain evidence="3 4">1Y9A</strain>
    </source>
</reference>
<feature type="domain" description="DUF6644" evidence="2">
    <location>
        <begin position="46"/>
        <end position="175"/>
    </location>
</feature>
<dbReference type="Pfam" id="PF20349">
    <property type="entry name" value="DUF6644"/>
    <property type="match status" value="1"/>
</dbReference>
<gene>
    <name evidence="3" type="ORF">I2488_14990</name>
</gene>
<proteinExistence type="predicted"/>
<dbReference type="Proteomes" id="UP000600799">
    <property type="component" value="Unassembled WGS sequence"/>
</dbReference>